<comment type="caution">
    <text evidence="2">The sequence shown here is derived from an EMBL/GenBank/DDBJ whole genome shotgun (WGS) entry which is preliminary data.</text>
</comment>
<feature type="region of interest" description="Disordered" evidence="1">
    <location>
        <begin position="1"/>
        <end position="67"/>
    </location>
</feature>
<proteinExistence type="predicted"/>
<evidence type="ECO:0000313" key="2">
    <source>
        <dbReference type="EMBL" id="CAG9987712.1"/>
    </source>
</evidence>
<keyword evidence="3" id="KW-1185">Reference proteome</keyword>
<dbReference type="Proteomes" id="UP000754883">
    <property type="component" value="Unassembled WGS sequence"/>
</dbReference>
<feature type="compositionally biased region" description="Basic and acidic residues" evidence="1">
    <location>
        <begin position="16"/>
        <end position="25"/>
    </location>
</feature>
<name>A0A9N9UC95_9HYPO</name>
<dbReference type="AlphaFoldDB" id="A0A9N9UC95"/>
<dbReference type="OrthoDB" id="2248014at2759"/>
<reference evidence="2" key="1">
    <citation type="submission" date="2021-10" db="EMBL/GenBank/DDBJ databases">
        <authorList>
            <person name="Piombo E."/>
        </authorList>
    </citation>
    <scope>NUCLEOTIDE SEQUENCE</scope>
</reference>
<gene>
    <name evidence="2" type="ORF">CBYS24578_00014970</name>
</gene>
<accession>A0A9N9UC95</accession>
<protein>
    <submittedName>
        <fullName evidence="2">Uncharacterized protein</fullName>
    </submittedName>
</protein>
<dbReference type="EMBL" id="CABFNO020001436">
    <property type="protein sequence ID" value="CAG9987712.1"/>
    <property type="molecule type" value="Genomic_DNA"/>
</dbReference>
<feature type="compositionally biased region" description="Polar residues" evidence="1">
    <location>
        <begin position="46"/>
        <end position="61"/>
    </location>
</feature>
<organism evidence="2 3">
    <name type="scientific">Clonostachys byssicola</name>
    <dbReference type="NCBI Taxonomy" id="160290"/>
    <lineage>
        <taxon>Eukaryota</taxon>
        <taxon>Fungi</taxon>
        <taxon>Dikarya</taxon>
        <taxon>Ascomycota</taxon>
        <taxon>Pezizomycotina</taxon>
        <taxon>Sordariomycetes</taxon>
        <taxon>Hypocreomycetidae</taxon>
        <taxon>Hypocreales</taxon>
        <taxon>Bionectriaceae</taxon>
        <taxon>Clonostachys</taxon>
    </lineage>
</organism>
<sequence>MHTRRYGLTPSPSTVELKKAAEKNDSNAVNGTEGESEGDEKAGTEEQPQTTNGYSSNTSIETPGDEPAHILWSSRITSRWKTWYLKPGTLPGWDVDNDGSTVATCDFHVDPLRPN</sequence>
<evidence type="ECO:0000256" key="1">
    <source>
        <dbReference type="SAM" id="MobiDB-lite"/>
    </source>
</evidence>
<evidence type="ECO:0000313" key="3">
    <source>
        <dbReference type="Proteomes" id="UP000754883"/>
    </source>
</evidence>